<protein>
    <recommendedName>
        <fullName evidence="3">DUF4283 domain-containing protein</fullName>
    </recommendedName>
</protein>
<organism evidence="1 2">
    <name type="scientific">Hibiscus sabdariffa</name>
    <name type="common">roselle</name>
    <dbReference type="NCBI Taxonomy" id="183260"/>
    <lineage>
        <taxon>Eukaryota</taxon>
        <taxon>Viridiplantae</taxon>
        <taxon>Streptophyta</taxon>
        <taxon>Embryophyta</taxon>
        <taxon>Tracheophyta</taxon>
        <taxon>Spermatophyta</taxon>
        <taxon>Magnoliopsida</taxon>
        <taxon>eudicotyledons</taxon>
        <taxon>Gunneridae</taxon>
        <taxon>Pentapetalae</taxon>
        <taxon>rosids</taxon>
        <taxon>malvids</taxon>
        <taxon>Malvales</taxon>
        <taxon>Malvaceae</taxon>
        <taxon>Malvoideae</taxon>
        <taxon>Hibiscus</taxon>
    </lineage>
</organism>
<comment type="caution">
    <text evidence="1">The sequence shown here is derived from an EMBL/GenBank/DDBJ whole genome shotgun (WGS) entry which is preliminary data.</text>
</comment>
<dbReference type="Proteomes" id="UP001472677">
    <property type="component" value="Unassembled WGS sequence"/>
</dbReference>
<sequence length="161" mass="18319">MQSWSRSFSTPEPHPSNVIVWICLSSLLYQYYSKALFRLIATVIGRVIKVDCNTLEGEHAKFTRFVVLVDMNKPLVACIDIDEFVQKLGYEGLRQICCKCGVYSLMKEFYTVGTKMIVQNESGVVQGQNIEGTNHNQMVVDDLYGPWMMAVTPLDPPMHYV</sequence>
<dbReference type="EMBL" id="JBBPBM010000005">
    <property type="protein sequence ID" value="KAK8584154.1"/>
    <property type="molecule type" value="Genomic_DNA"/>
</dbReference>
<dbReference type="InterPro" id="IPR040256">
    <property type="entry name" value="At4g02000-like"/>
</dbReference>
<evidence type="ECO:0000313" key="1">
    <source>
        <dbReference type="EMBL" id="KAK8584154.1"/>
    </source>
</evidence>
<name>A0ABR2FPW8_9ROSI</name>
<reference evidence="1 2" key="1">
    <citation type="journal article" date="2024" name="G3 (Bethesda)">
        <title>Genome assembly of Hibiscus sabdariffa L. provides insights into metabolisms of medicinal natural products.</title>
        <authorList>
            <person name="Kim T."/>
        </authorList>
    </citation>
    <scope>NUCLEOTIDE SEQUENCE [LARGE SCALE GENOMIC DNA]</scope>
    <source>
        <strain evidence="1">TK-2024</strain>
        <tissue evidence="1">Old leaves</tissue>
    </source>
</reference>
<accession>A0ABR2FPW8</accession>
<proteinExistence type="predicted"/>
<dbReference type="PANTHER" id="PTHR31286:SF99">
    <property type="entry name" value="DUF4283 DOMAIN-CONTAINING PROTEIN"/>
    <property type="match status" value="1"/>
</dbReference>
<gene>
    <name evidence="1" type="ORF">V6N12_068402</name>
</gene>
<evidence type="ECO:0000313" key="2">
    <source>
        <dbReference type="Proteomes" id="UP001472677"/>
    </source>
</evidence>
<dbReference type="PANTHER" id="PTHR31286">
    <property type="entry name" value="GLYCINE-RICH CELL WALL STRUCTURAL PROTEIN 1.8-LIKE"/>
    <property type="match status" value="1"/>
</dbReference>
<keyword evidence="2" id="KW-1185">Reference proteome</keyword>
<evidence type="ECO:0008006" key="3">
    <source>
        <dbReference type="Google" id="ProtNLM"/>
    </source>
</evidence>